<sequence length="434" mass="48277">MSDFNQLLNEIAAKILVQDLTVVGGKQDIYNPFKDISLDQINKLVQLGLENDPRLTRSLGSLMGLAAGDAMGAPFEFEPCSEKNQVRFKILKGDRPKSLWDMLSFKSEKDGLYWHDPYNAFQLKSGQWTDDTSMALCIADSLIFKKEYDGSDIRTRFFNWYAHGYSNSFFYDEERFSKLSVGLGGNIKKSLAALKLNEIPTPIYHPPEPSNDSGNGSLMRLAPIPIFFQDNIVLGMKCAELQSLTTHPGKMATKSCGFYSFLITKALQLPFPAPDGLTMRSLIDSSITEYLNNYIQESDSETDQLVALLKSSSSLESREAVWNWKHQPLQISTALQFRGASYNGHPVSAGYFGSFCMDALAIALHCCYYTDSFDESIEKAVNFCGDCDTTAAIVGQLSGAFYGYHSINPLIIDAIQKWDHGAIALRAILLANKP</sequence>
<dbReference type="AlphaFoldDB" id="A0AAD5UJS3"/>
<dbReference type="GO" id="GO:0046872">
    <property type="term" value="F:metal ion binding"/>
    <property type="evidence" value="ECO:0007669"/>
    <property type="project" value="UniProtKB-KW"/>
</dbReference>
<evidence type="ECO:0008006" key="4">
    <source>
        <dbReference type="Google" id="ProtNLM"/>
    </source>
</evidence>
<dbReference type="EMBL" id="JADGKB010000013">
    <property type="protein sequence ID" value="KAJ3260140.1"/>
    <property type="molecule type" value="Genomic_DNA"/>
</dbReference>
<feature type="binding site" evidence="1">
    <location>
        <position position="130"/>
    </location>
    <ligand>
        <name>Mg(2+)</name>
        <dbReference type="ChEBI" id="CHEBI:18420"/>
        <label>1</label>
    </ligand>
</feature>
<name>A0AAD5UJS3_9FUNG</name>
<dbReference type="PANTHER" id="PTHR16222:SF12">
    <property type="entry name" value="ADP-RIBOSYLGLYCOHYDROLASE-RELATED"/>
    <property type="match status" value="1"/>
</dbReference>
<keyword evidence="1" id="KW-0479">Metal-binding</keyword>
<comment type="caution">
    <text evidence="2">The sequence shown here is derived from an EMBL/GenBank/DDBJ whole genome shotgun (WGS) entry which is preliminary data.</text>
</comment>
<accession>A0AAD5UJS3</accession>
<evidence type="ECO:0000313" key="2">
    <source>
        <dbReference type="EMBL" id="KAJ3260140.1"/>
    </source>
</evidence>
<evidence type="ECO:0000256" key="1">
    <source>
        <dbReference type="PIRSR" id="PIRSR605502-1"/>
    </source>
</evidence>
<feature type="binding site" evidence="1">
    <location>
        <position position="386"/>
    </location>
    <ligand>
        <name>Mg(2+)</name>
        <dbReference type="ChEBI" id="CHEBI:18420"/>
        <label>1</label>
    </ligand>
</feature>
<feature type="binding site" evidence="1">
    <location>
        <position position="131"/>
    </location>
    <ligand>
        <name>Mg(2+)</name>
        <dbReference type="ChEBI" id="CHEBI:18420"/>
        <label>1</label>
    </ligand>
</feature>
<dbReference type="InterPro" id="IPR036705">
    <property type="entry name" value="Ribosyl_crysJ1_sf"/>
</dbReference>
<dbReference type="InterPro" id="IPR005502">
    <property type="entry name" value="Ribosyl_crysJ1"/>
</dbReference>
<dbReference type="Pfam" id="PF03747">
    <property type="entry name" value="ADP_ribosyl_GH"/>
    <property type="match status" value="1"/>
</dbReference>
<dbReference type="SUPFAM" id="SSF101478">
    <property type="entry name" value="ADP-ribosylglycohydrolase"/>
    <property type="match status" value="1"/>
</dbReference>
<comment type="cofactor">
    <cofactor evidence="1">
        <name>Mg(2+)</name>
        <dbReference type="ChEBI" id="CHEBI:18420"/>
    </cofactor>
    <text evidence="1">Binds 2 magnesium ions per subunit.</text>
</comment>
<keyword evidence="1" id="KW-0460">Magnesium</keyword>
<dbReference type="PANTHER" id="PTHR16222">
    <property type="entry name" value="ADP-RIBOSYLGLYCOHYDROLASE"/>
    <property type="match status" value="1"/>
</dbReference>
<organism evidence="2 3">
    <name type="scientific">Boothiomyces macroporosus</name>
    <dbReference type="NCBI Taxonomy" id="261099"/>
    <lineage>
        <taxon>Eukaryota</taxon>
        <taxon>Fungi</taxon>
        <taxon>Fungi incertae sedis</taxon>
        <taxon>Chytridiomycota</taxon>
        <taxon>Chytridiomycota incertae sedis</taxon>
        <taxon>Chytridiomycetes</taxon>
        <taxon>Rhizophydiales</taxon>
        <taxon>Terramycetaceae</taxon>
        <taxon>Boothiomyces</taxon>
    </lineage>
</organism>
<feature type="binding site" evidence="1">
    <location>
        <position position="129"/>
    </location>
    <ligand>
        <name>Mg(2+)</name>
        <dbReference type="ChEBI" id="CHEBI:18420"/>
        <label>1</label>
    </ligand>
</feature>
<feature type="binding site" evidence="1">
    <location>
        <position position="389"/>
    </location>
    <ligand>
        <name>Mg(2+)</name>
        <dbReference type="ChEBI" id="CHEBI:18420"/>
        <label>1</label>
    </ligand>
</feature>
<proteinExistence type="predicted"/>
<evidence type="ECO:0000313" key="3">
    <source>
        <dbReference type="Proteomes" id="UP001210925"/>
    </source>
</evidence>
<dbReference type="Gene3D" id="1.10.4080.10">
    <property type="entry name" value="ADP-ribosylation/Crystallin J1"/>
    <property type="match status" value="1"/>
</dbReference>
<gene>
    <name evidence="2" type="ORF">HK103_001216</name>
</gene>
<dbReference type="Proteomes" id="UP001210925">
    <property type="component" value="Unassembled WGS sequence"/>
</dbReference>
<dbReference type="InterPro" id="IPR050792">
    <property type="entry name" value="ADP-ribosylglycohydrolase"/>
</dbReference>
<reference evidence="2" key="1">
    <citation type="submission" date="2020-05" db="EMBL/GenBank/DDBJ databases">
        <title>Phylogenomic resolution of chytrid fungi.</title>
        <authorList>
            <person name="Stajich J.E."/>
            <person name="Amses K."/>
            <person name="Simmons R."/>
            <person name="Seto K."/>
            <person name="Myers J."/>
            <person name="Bonds A."/>
            <person name="Quandt C.A."/>
            <person name="Barry K."/>
            <person name="Liu P."/>
            <person name="Grigoriev I."/>
            <person name="Longcore J.E."/>
            <person name="James T.Y."/>
        </authorList>
    </citation>
    <scope>NUCLEOTIDE SEQUENCE</scope>
    <source>
        <strain evidence="2">PLAUS21</strain>
    </source>
</reference>
<protein>
    <recommendedName>
        <fullName evidence="4">ADP-ribosylglycohydrolase</fullName>
    </recommendedName>
</protein>
<keyword evidence="3" id="KW-1185">Reference proteome</keyword>
<feature type="binding site" evidence="1">
    <location>
        <position position="388"/>
    </location>
    <ligand>
        <name>Mg(2+)</name>
        <dbReference type="ChEBI" id="CHEBI:18420"/>
        <label>1</label>
    </ligand>
</feature>